<comment type="caution">
    <text evidence="7">The sequence shown here is derived from an EMBL/GenBank/DDBJ whole genome shotgun (WGS) entry which is preliminary data.</text>
</comment>
<dbReference type="Gene3D" id="3.30.200.20">
    <property type="entry name" value="Phosphorylase Kinase, domain 1"/>
    <property type="match status" value="1"/>
</dbReference>
<feature type="domain" description="Protein kinase" evidence="6">
    <location>
        <begin position="23"/>
        <end position="833"/>
    </location>
</feature>
<feature type="region of interest" description="Disordered" evidence="4">
    <location>
        <begin position="51"/>
        <end position="78"/>
    </location>
</feature>
<dbReference type="PANTHER" id="PTHR45832">
    <property type="entry name" value="SERINE/THREONINE-PROTEIN KINASE SAMKA-RELATED-RELATED"/>
    <property type="match status" value="1"/>
</dbReference>
<dbReference type="RefSeq" id="WP_120674375.1">
    <property type="nucleotide sequence ID" value="NZ_RBAL01000001.1"/>
</dbReference>
<evidence type="ECO:0000256" key="2">
    <source>
        <dbReference type="ARBA" id="ARBA00022741"/>
    </source>
</evidence>
<dbReference type="Pfam" id="PF07714">
    <property type="entry name" value="PK_Tyr_Ser-Thr"/>
    <property type="match status" value="1"/>
</dbReference>
<dbReference type="Gene3D" id="1.10.510.10">
    <property type="entry name" value="Transferase(Phosphotransferase) domain 1"/>
    <property type="match status" value="2"/>
</dbReference>
<keyword evidence="2" id="KW-0547">Nucleotide-binding</keyword>
<feature type="compositionally biased region" description="Low complexity" evidence="4">
    <location>
        <begin position="513"/>
        <end position="540"/>
    </location>
</feature>
<feature type="compositionally biased region" description="Basic and acidic residues" evidence="4">
    <location>
        <begin position="69"/>
        <end position="78"/>
    </location>
</feature>
<protein>
    <recommendedName>
        <fullName evidence="6">Protein kinase domain-containing protein</fullName>
    </recommendedName>
</protein>
<name>A0A3A9ZEC3_9ACTN</name>
<dbReference type="OrthoDB" id="3870120at2"/>
<feature type="compositionally biased region" description="Gly residues" evidence="4">
    <location>
        <begin position="358"/>
        <end position="368"/>
    </location>
</feature>
<dbReference type="InterPro" id="IPR001245">
    <property type="entry name" value="Ser-Thr/Tyr_kinase_cat_dom"/>
</dbReference>
<evidence type="ECO:0000256" key="5">
    <source>
        <dbReference type="SAM" id="Phobius"/>
    </source>
</evidence>
<feature type="compositionally biased region" description="Low complexity" evidence="4">
    <location>
        <begin position="274"/>
        <end position="283"/>
    </location>
</feature>
<dbReference type="InterPro" id="IPR051931">
    <property type="entry name" value="PAK3-like"/>
</dbReference>
<feature type="compositionally biased region" description="Pro residues" evidence="4">
    <location>
        <begin position="497"/>
        <end position="512"/>
    </location>
</feature>
<evidence type="ECO:0000313" key="8">
    <source>
        <dbReference type="Proteomes" id="UP000272474"/>
    </source>
</evidence>
<organism evidence="7 8">
    <name type="scientific">Streptomyces hoynatensis</name>
    <dbReference type="NCBI Taxonomy" id="1141874"/>
    <lineage>
        <taxon>Bacteria</taxon>
        <taxon>Bacillati</taxon>
        <taxon>Actinomycetota</taxon>
        <taxon>Actinomycetes</taxon>
        <taxon>Kitasatosporales</taxon>
        <taxon>Streptomycetaceae</taxon>
        <taxon>Streptomyces</taxon>
    </lineage>
</organism>
<dbReference type="EMBL" id="RBAL01000001">
    <property type="protein sequence ID" value="RKN46821.1"/>
    <property type="molecule type" value="Genomic_DNA"/>
</dbReference>
<feature type="compositionally biased region" description="Low complexity" evidence="4">
    <location>
        <begin position="246"/>
        <end position="266"/>
    </location>
</feature>
<dbReference type="InterPro" id="IPR000719">
    <property type="entry name" value="Prot_kinase_dom"/>
</dbReference>
<feature type="compositionally biased region" description="Gly residues" evidence="4">
    <location>
        <begin position="452"/>
        <end position="462"/>
    </location>
</feature>
<feature type="transmembrane region" description="Helical" evidence="5">
    <location>
        <begin position="898"/>
        <end position="917"/>
    </location>
</feature>
<feature type="compositionally biased region" description="Low complexity" evidence="4">
    <location>
        <begin position="346"/>
        <end position="357"/>
    </location>
</feature>
<accession>A0A3A9ZEC3</accession>
<keyword evidence="5" id="KW-0812">Transmembrane</keyword>
<proteinExistence type="inferred from homology"/>
<feature type="region of interest" description="Disordered" evidence="4">
    <location>
        <begin position="843"/>
        <end position="891"/>
    </location>
</feature>
<evidence type="ECO:0000256" key="3">
    <source>
        <dbReference type="ARBA" id="ARBA00022840"/>
    </source>
</evidence>
<evidence type="ECO:0000256" key="1">
    <source>
        <dbReference type="ARBA" id="ARBA00008874"/>
    </source>
</evidence>
<feature type="compositionally biased region" description="Low complexity" evidence="4">
    <location>
        <begin position="668"/>
        <end position="684"/>
    </location>
</feature>
<dbReference type="SUPFAM" id="SSF56112">
    <property type="entry name" value="Protein kinase-like (PK-like)"/>
    <property type="match status" value="1"/>
</dbReference>
<feature type="compositionally biased region" description="Basic residues" evidence="4">
    <location>
        <begin position="879"/>
        <end position="891"/>
    </location>
</feature>
<comment type="similarity">
    <text evidence="1">Belongs to the protein kinase superfamily. STE Ser/Thr protein kinase family. STE20 subfamily.</text>
</comment>
<evidence type="ECO:0000259" key="6">
    <source>
        <dbReference type="SMART" id="SM00220"/>
    </source>
</evidence>
<dbReference type="SMART" id="SM00220">
    <property type="entry name" value="S_TKc"/>
    <property type="match status" value="1"/>
</dbReference>
<reference evidence="7 8" key="1">
    <citation type="journal article" date="2014" name="Int. J. Syst. Evol. Microbiol.">
        <title>Streptomyces hoynatensis sp. nov., isolated from deep marine sediment.</title>
        <authorList>
            <person name="Veyisoglu A."/>
            <person name="Sahin N."/>
        </authorList>
    </citation>
    <scope>NUCLEOTIDE SEQUENCE [LARGE SCALE GENOMIC DNA]</scope>
    <source>
        <strain evidence="7 8">KCTC 29097</strain>
    </source>
</reference>
<keyword evidence="3" id="KW-0067">ATP-binding</keyword>
<keyword evidence="5" id="KW-0472">Membrane</keyword>
<sequence length="1118" mass="115434">MDQYAGRLLADRYRLPRTPSEEFELAESRAFDTASGQEVLVRQVPLPEVVDAETLDEDGRGPLHAGSSRPRDRATRLPDDPVVRRAVAAAVAAARLPDHPRLDQVFDVFVQGDGLWIVSELVNARPLAALLAEERLGPYRAAEVAADLLAALRIVHAHGWVHRNVTARTVLICEDGRAVLTGLAVGACEEVLCGYDPLPQAEGGGGPAADGPAQLPPGGAESGPPAGDHAEPGVADGRWQSPAPGPSATGPSAPGPSVAGPREGVGAAPGGEAAGAHAAGAVPDGQWWEESTRPAGRGPAGGSPGRVGHGAPAGGASGQAAGGAAEWWESVTRPHPAGGGQRDEPPQGARGPARDAGQQGGGGYGAARGGRERPGRGAVPPQAGQPWDTRAAGRGSGSVPAREGHGEVTARLPEQDRRAYGPGRGAPETDPQGPVPDAYQRWESGPSERDGAGAGRLPGPRGGEALPSSWDFEGGAYASGGEGPRLPPEGRGGEAPPTAPPHATPHGVPPAAPHAAPRATSHPAGQPGSPGAAGPVAFGPQPRPGQDPAWGAGGDSGPGTAPLPRISGQPGQGSGSGSAADRAARSGAIAAYRAGTQAGAAARGRPQGPGAPGTGPTELPGSPRPSHPVRTGWEPPPKQQQRPFSPQQPGDPGAAPPPDGPGPGQRPGAGREQGPRQGAAGAARPEAEPARGPAVPPAPRGPGRERIPAGAGRYRGPDTALAAERARQARIMTVGAVTERWAPEQAGPVYEHWRLAPPVGAAADFWALGALLFRAVQGYPPYPEESAEELTQAVCAEQPAFAEDCGALRPIIESLLRQDPTERPSAEELRGWLRSLLRSAPEPEVGRHTVTAPPALEPGRPADPRRLPILRRRGELVGPRRRPRAHGQHSPRRLGRTLLTLVLLGLAGAIAYVLAFMSDAEEDKGSRAEGSSPAATPGGEESPGPSRSPEATEEDSRQPSPEGEQQPAPPPEGFGPQEDPAGFTLTVPDGFQRQGPNGEGEVIYRDGDLEIVVVPGRDGTDEFGTEPMDYQLGDEPELQAFRDYQYATSSGLYETQVGNTVMAEGVFGWQEGGERLAYNRVMLLDGHYHVVMVRGPAGEEQRISEIYEVTAESYRWHG</sequence>
<keyword evidence="5" id="KW-1133">Transmembrane helix</keyword>
<evidence type="ECO:0000313" key="7">
    <source>
        <dbReference type="EMBL" id="RKN46821.1"/>
    </source>
</evidence>
<feature type="compositionally biased region" description="Gly residues" evidence="4">
    <location>
        <begin position="298"/>
        <end position="321"/>
    </location>
</feature>
<feature type="compositionally biased region" description="Low complexity" evidence="4">
    <location>
        <begin position="209"/>
        <end position="227"/>
    </location>
</feature>
<dbReference type="AlphaFoldDB" id="A0A3A9ZEC3"/>
<dbReference type="PANTHER" id="PTHR45832:SF22">
    <property type="entry name" value="SERINE_THREONINE-PROTEIN KINASE SAMKA-RELATED"/>
    <property type="match status" value="1"/>
</dbReference>
<gene>
    <name evidence="7" type="ORF">D7294_00960</name>
</gene>
<feature type="region of interest" description="Disordered" evidence="4">
    <location>
        <begin position="924"/>
        <end position="1002"/>
    </location>
</feature>
<dbReference type="InterPro" id="IPR011009">
    <property type="entry name" value="Kinase-like_dom_sf"/>
</dbReference>
<dbReference type="GO" id="GO:0004672">
    <property type="term" value="F:protein kinase activity"/>
    <property type="evidence" value="ECO:0007669"/>
    <property type="project" value="InterPro"/>
</dbReference>
<feature type="compositionally biased region" description="Basic and acidic residues" evidence="4">
    <location>
        <begin position="402"/>
        <end position="419"/>
    </location>
</feature>
<dbReference type="Proteomes" id="UP000272474">
    <property type="component" value="Unassembled WGS sequence"/>
</dbReference>
<dbReference type="GO" id="GO:0005524">
    <property type="term" value="F:ATP binding"/>
    <property type="evidence" value="ECO:0007669"/>
    <property type="project" value="UniProtKB-KW"/>
</dbReference>
<evidence type="ECO:0000256" key="4">
    <source>
        <dbReference type="SAM" id="MobiDB-lite"/>
    </source>
</evidence>
<feature type="compositionally biased region" description="Low complexity" evidence="4">
    <location>
        <begin position="577"/>
        <end position="621"/>
    </location>
</feature>
<feature type="region of interest" description="Disordered" evidence="4">
    <location>
        <begin position="203"/>
        <end position="716"/>
    </location>
</feature>
<keyword evidence="8" id="KW-1185">Reference proteome</keyword>